<feature type="transmembrane region" description="Helical" evidence="1">
    <location>
        <begin position="12"/>
        <end position="33"/>
    </location>
</feature>
<name>A0A229P0R0_9BACL</name>
<keyword evidence="1" id="KW-1133">Transmembrane helix</keyword>
<keyword evidence="1" id="KW-0472">Membrane</keyword>
<dbReference type="AlphaFoldDB" id="A0A229P0R0"/>
<dbReference type="EMBL" id="NMUQ01000001">
    <property type="protein sequence ID" value="OXM15718.1"/>
    <property type="molecule type" value="Genomic_DNA"/>
</dbReference>
<dbReference type="Proteomes" id="UP000215145">
    <property type="component" value="Unassembled WGS sequence"/>
</dbReference>
<evidence type="ECO:0000256" key="1">
    <source>
        <dbReference type="SAM" id="Phobius"/>
    </source>
</evidence>
<reference evidence="2 3" key="1">
    <citation type="submission" date="2017-07" db="EMBL/GenBank/DDBJ databases">
        <title>Paenibacillus herberti R33 genome sequencing and assembly.</title>
        <authorList>
            <person name="Su W."/>
        </authorList>
    </citation>
    <scope>NUCLEOTIDE SEQUENCE [LARGE SCALE GENOMIC DNA]</scope>
    <source>
        <strain evidence="2 3">R33</strain>
    </source>
</reference>
<keyword evidence="1" id="KW-0812">Transmembrane</keyword>
<accession>A0A229P0R0</accession>
<evidence type="ECO:0000313" key="2">
    <source>
        <dbReference type="EMBL" id="OXM15718.1"/>
    </source>
</evidence>
<keyword evidence="3" id="KW-1185">Reference proteome</keyword>
<dbReference type="OrthoDB" id="1905191at2"/>
<evidence type="ECO:0000313" key="3">
    <source>
        <dbReference type="Proteomes" id="UP000215145"/>
    </source>
</evidence>
<protein>
    <submittedName>
        <fullName evidence="2">Uncharacterized protein</fullName>
    </submittedName>
</protein>
<organism evidence="2 3">
    <name type="scientific">Paenibacillus herberti</name>
    <dbReference type="NCBI Taxonomy" id="1619309"/>
    <lineage>
        <taxon>Bacteria</taxon>
        <taxon>Bacillati</taxon>
        <taxon>Bacillota</taxon>
        <taxon>Bacilli</taxon>
        <taxon>Bacillales</taxon>
        <taxon>Paenibacillaceae</taxon>
        <taxon>Paenibacillus</taxon>
    </lineage>
</organism>
<dbReference type="RefSeq" id="WP_089522811.1">
    <property type="nucleotide sequence ID" value="NZ_NMUQ01000001.1"/>
</dbReference>
<proteinExistence type="predicted"/>
<sequence>MKLNKLKTFNWKITAAVGAVLIAASWTGNLLYWSSMQLGKPYFFQHYFTVNEGSEGSLSFRYLEDNNAGVTVISVGLDEYPQFRFHLSESMPSNYQKQMIALAEWRPNEVTSNRYPSGQQFLTVNYSDGSWEKIPTGYINVVKNDEQPIKIKSTSRGGGTATEDLILEKIELLPDGEELKRFVEVQLTGFGGKDIKPPFELAKGEPLSLSYNFEFAGNAAMAASYYESSIQLSFSNKEGQKLVQRIEFIHTFESLPESEIYALAKAERKSP</sequence>
<comment type="caution">
    <text evidence="2">The sequence shown here is derived from an EMBL/GenBank/DDBJ whole genome shotgun (WGS) entry which is preliminary data.</text>
</comment>
<gene>
    <name evidence="2" type="ORF">CGZ75_03045</name>
</gene>